<comment type="caution">
    <text evidence="4">The sequence shown here is derived from an EMBL/GenBank/DDBJ whole genome shotgun (WGS) entry which is preliminary data.</text>
</comment>
<evidence type="ECO:0000256" key="3">
    <source>
        <dbReference type="RuleBase" id="RU000363"/>
    </source>
</evidence>
<dbReference type="InterPro" id="IPR036291">
    <property type="entry name" value="NAD(P)-bd_dom_sf"/>
</dbReference>
<dbReference type="NCBIfam" id="NF004817">
    <property type="entry name" value="PRK06171.1"/>
    <property type="match status" value="1"/>
</dbReference>
<dbReference type="Proteomes" id="UP000270219">
    <property type="component" value="Unassembled WGS sequence"/>
</dbReference>
<dbReference type="NCBIfam" id="NF005559">
    <property type="entry name" value="PRK07231.1"/>
    <property type="match status" value="1"/>
</dbReference>
<dbReference type="Gene3D" id="3.40.50.720">
    <property type="entry name" value="NAD(P)-binding Rossmann-like Domain"/>
    <property type="match status" value="1"/>
</dbReference>
<accession>A0A498D3Y0</accession>
<evidence type="ECO:0000313" key="5">
    <source>
        <dbReference type="Proteomes" id="UP000270219"/>
    </source>
</evidence>
<gene>
    <name evidence="4" type="ORF">D8M04_17965</name>
</gene>
<dbReference type="GO" id="GO:0006633">
    <property type="term" value="P:fatty acid biosynthetic process"/>
    <property type="evidence" value="ECO:0007669"/>
    <property type="project" value="TreeGrafter"/>
</dbReference>
<dbReference type="PRINTS" id="PR00081">
    <property type="entry name" value="GDHRDH"/>
</dbReference>
<evidence type="ECO:0000256" key="1">
    <source>
        <dbReference type="ARBA" id="ARBA00006484"/>
    </source>
</evidence>
<dbReference type="PANTHER" id="PTHR42760">
    <property type="entry name" value="SHORT-CHAIN DEHYDROGENASES/REDUCTASES FAMILY MEMBER"/>
    <property type="match status" value="1"/>
</dbReference>
<dbReference type="AlphaFoldDB" id="A0A498D3Y0"/>
<dbReference type="CDD" id="cd05233">
    <property type="entry name" value="SDR_c"/>
    <property type="match status" value="1"/>
</dbReference>
<protein>
    <submittedName>
        <fullName evidence="4">SDR family oxidoreductase</fullName>
    </submittedName>
</protein>
<dbReference type="SUPFAM" id="SSF51735">
    <property type="entry name" value="NAD(P)-binding Rossmann-fold domains"/>
    <property type="match status" value="1"/>
</dbReference>
<dbReference type="InterPro" id="IPR002347">
    <property type="entry name" value="SDR_fam"/>
</dbReference>
<reference evidence="4 5" key="1">
    <citation type="submission" date="2018-10" db="EMBL/GenBank/DDBJ databases">
        <title>Oceanobacillus sp. YLB-02 draft genome.</title>
        <authorList>
            <person name="Yu L."/>
        </authorList>
    </citation>
    <scope>NUCLEOTIDE SEQUENCE [LARGE SCALE GENOMIC DNA]</scope>
    <source>
        <strain evidence="4 5">YLB-02</strain>
    </source>
</reference>
<dbReference type="EMBL" id="RCHR01000009">
    <property type="protein sequence ID" value="RLL41129.1"/>
    <property type="molecule type" value="Genomic_DNA"/>
</dbReference>
<dbReference type="GO" id="GO:0008206">
    <property type="term" value="P:bile acid metabolic process"/>
    <property type="evidence" value="ECO:0007669"/>
    <property type="project" value="UniProtKB-ARBA"/>
</dbReference>
<dbReference type="PROSITE" id="PS00061">
    <property type="entry name" value="ADH_SHORT"/>
    <property type="match status" value="1"/>
</dbReference>
<keyword evidence="5" id="KW-1185">Reference proteome</keyword>
<dbReference type="InterPro" id="IPR020904">
    <property type="entry name" value="Sc_DH/Rdtase_CS"/>
</dbReference>
<dbReference type="RefSeq" id="WP_121524791.1">
    <property type="nucleotide sequence ID" value="NZ_RCHR01000009.1"/>
</dbReference>
<proteinExistence type="inferred from homology"/>
<evidence type="ECO:0000256" key="2">
    <source>
        <dbReference type="ARBA" id="ARBA00023002"/>
    </source>
</evidence>
<dbReference type="GO" id="GO:0048038">
    <property type="term" value="F:quinone binding"/>
    <property type="evidence" value="ECO:0007669"/>
    <property type="project" value="TreeGrafter"/>
</dbReference>
<dbReference type="PRINTS" id="PR00080">
    <property type="entry name" value="SDRFAMILY"/>
</dbReference>
<name>A0A498D3Y0_9BACI</name>
<sequence>MSKSWTDLEGKVVIVTGGDSGIGSHITETLQQNGANVVVADLNVGTEEKAANLYTVQTDVTNKASVENMVRLTVEKYGHVDALVNNAGVNLPRLLVDVKGEKPEYEIDEKAFDFMVNVNQKGPFLCAQAVTRQFVKQNGGVIVNVTSEAGMEGSAGQSVYSATKGALNGFTRSWAKELGKHNIRVVGVAPGINEKTGLTTDAYNEALAYTRNVKVEDLESNYTSSIPLGRVGKLDEIADLVTYLVSDHSTYITGTTINISGGKSRG</sequence>
<dbReference type="PANTHER" id="PTHR42760:SF133">
    <property type="entry name" value="3-OXOACYL-[ACYL-CARRIER-PROTEIN] REDUCTASE"/>
    <property type="match status" value="1"/>
</dbReference>
<keyword evidence="2" id="KW-0560">Oxidoreductase</keyword>
<evidence type="ECO:0000313" key="4">
    <source>
        <dbReference type="EMBL" id="RLL41129.1"/>
    </source>
</evidence>
<dbReference type="GO" id="GO:0016616">
    <property type="term" value="F:oxidoreductase activity, acting on the CH-OH group of donors, NAD or NADP as acceptor"/>
    <property type="evidence" value="ECO:0007669"/>
    <property type="project" value="TreeGrafter"/>
</dbReference>
<dbReference type="FunFam" id="3.40.50.720:FF:000084">
    <property type="entry name" value="Short-chain dehydrogenase reductase"/>
    <property type="match status" value="1"/>
</dbReference>
<organism evidence="4 5">
    <name type="scientific">Oceanobacillus piezotolerans</name>
    <dbReference type="NCBI Taxonomy" id="2448030"/>
    <lineage>
        <taxon>Bacteria</taxon>
        <taxon>Bacillati</taxon>
        <taxon>Bacillota</taxon>
        <taxon>Bacilli</taxon>
        <taxon>Bacillales</taxon>
        <taxon>Bacillaceae</taxon>
        <taxon>Oceanobacillus</taxon>
    </lineage>
</organism>
<comment type="similarity">
    <text evidence="1 3">Belongs to the short-chain dehydrogenases/reductases (SDR) family.</text>
</comment>
<dbReference type="OrthoDB" id="9803333at2"/>
<dbReference type="Pfam" id="PF00106">
    <property type="entry name" value="adh_short"/>
    <property type="match status" value="1"/>
</dbReference>